<comment type="caution">
    <text evidence="1">The sequence shown here is derived from an EMBL/GenBank/DDBJ whole genome shotgun (WGS) entry which is preliminary data.</text>
</comment>
<dbReference type="EMBL" id="JBHTIU010000081">
    <property type="protein sequence ID" value="MFD0871440.1"/>
    <property type="molecule type" value="Genomic_DNA"/>
</dbReference>
<protein>
    <submittedName>
        <fullName evidence="1">Uncharacterized protein</fullName>
    </submittedName>
</protein>
<dbReference type="RefSeq" id="WP_379290582.1">
    <property type="nucleotide sequence ID" value="NZ_JBHTIU010000081.1"/>
</dbReference>
<proteinExistence type="predicted"/>
<reference evidence="2" key="1">
    <citation type="journal article" date="2019" name="Int. J. Syst. Evol. Microbiol.">
        <title>The Global Catalogue of Microorganisms (GCM) 10K type strain sequencing project: providing services to taxonomists for standard genome sequencing and annotation.</title>
        <authorList>
            <consortium name="The Broad Institute Genomics Platform"/>
            <consortium name="The Broad Institute Genome Sequencing Center for Infectious Disease"/>
            <person name="Wu L."/>
            <person name="Ma J."/>
        </authorList>
    </citation>
    <scope>NUCLEOTIDE SEQUENCE [LARGE SCALE GENOMIC DNA]</scope>
    <source>
        <strain evidence="2">CCUG 57263</strain>
    </source>
</reference>
<evidence type="ECO:0000313" key="1">
    <source>
        <dbReference type="EMBL" id="MFD0871440.1"/>
    </source>
</evidence>
<sequence length="230" mass="26441">MTVQSWISIVNKHKSDDLGKDREIKVYEDLFSELQANVDRIAAKFNHKPSQKIVIEIYPDLPTFHQAVGEADAPDWFMGTIEGNKLKIVSPLNPGPEHTYASILKSTIHLFAMWLVSDIHPESPKWIRQGIGGYVAGQMTPAFINNSISEAIRQGSVPSFQELNNDSWDFETMKGFQFSYKIIEFISKEYGLIKLNQLIRNPAGYREIFHCTESEFHNRWVHYLKQQLSP</sequence>
<organism evidence="1 2">
    <name type="scientific">Paenibacillus residui</name>
    <dbReference type="NCBI Taxonomy" id="629724"/>
    <lineage>
        <taxon>Bacteria</taxon>
        <taxon>Bacillati</taxon>
        <taxon>Bacillota</taxon>
        <taxon>Bacilli</taxon>
        <taxon>Bacillales</taxon>
        <taxon>Paenibacillaceae</taxon>
        <taxon>Paenibacillus</taxon>
    </lineage>
</organism>
<name>A0ABW3DD75_9BACL</name>
<dbReference type="Proteomes" id="UP001597120">
    <property type="component" value="Unassembled WGS sequence"/>
</dbReference>
<gene>
    <name evidence="1" type="ORF">ACFQ03_20070</name>
</gene>
<evidence type="ECO:0000313" key="2">
    <source>
        <dbReference type="Proteomes" id="UP001597120"/>
    </source>
</evidence>
<keyword evidence="2" id="KW-1185">Reference proteome</keyword>
<accession>A0ABW3DD75</accession>